<dbReference type="GO" id="GO:0004222">
    <property type="term" value="F:metalloendopeptidase activity"/>
    <property type="evidence" value="ECO:0007669"/>
    <property type="project" value="InterPro"/>
</dbReference>
<evidence type="ECO:0000259" key="1">
    <source>
        <dbReference type="PROSITE" id="PS51864"/>
    </source>
</evidence>
<dbReference type="Pfam" id="PF01400">
    <property type="entry name" value="Astacin"/>
    <property type="match status" value="1"/>
</dbReference>
<dbReference type="GO" id="GO:0008270">
    <property type="term" value="F:zinc ion binding"/>
    <property type="evidence" value="ECO:0007669"/>
    <property type="project" value="InterPro"/>
</dbReference>
<organism evidence="2">
    <name type="scientific">Xispada reovirus</name>
    <dbReference type="NCBI Taxonomy" id="3078418"/>
    <lineage>
        <taxon>Viruses</taxon>
        <taxon>Riboviria</taxon>
        <taxon>Orthornavirae</taxon>
        <taxon>Duplornaviricota</taxon>
        <taxon>Resentoviricetes</taxon>
        <taxon>Reovirales</taxon>
    </lineage>
</organism>
<dbReference type="InterPro" id="IPR001506">
    <property type="entry name" value="Peptidase_M12A"/>
</dbReference>
<proteinExistence type="predicted"/>
<dbReference type="PRINTS" id="PR00480">
    <property type="entry name" value="ASTACIN"/>
</dbReference>
<name>A0AB38Z248_9REOV</name>
<dbReference type="GO" id="GO:0006508">
    <property type="term" value="P:proteolysis"/>
    <property type="evidence" value="ECO:0007669"/>
    <property type="project" value="InterPro"/>
</dbReference>
<accession>A0AB38Z248</accession>
<dbReference type="SMART" id="SM00235">
    <property type="entry name" value="ZnMc"/>
    <property type="match status" value="1"/>
</dbReference>
<dbReference type="Gene3D" id="3.40.390.10">
    <property type="entry name" value="Collagenase (Catalytic Domain)"/>
    <property type="match status" value="1"/>
</dbReference>
<sequence length="258" mass="29008">MAGSSNGRNSSTKWLWLCVSVSLCFALWGLEAAVVFPKIPDVLNPPVPDGIDLVEQSSFLQDTEQDPEVTPGLFQGDMAMDNRMYRYWRVGLNWDVFPERVWPNGTVPYAISPLYEVDDQVTILQAVRTLTFMTCVNFVPWNGKDKDFLLIWPIKYPKGCWSYVGKIGGTQIVSLQPPDERSPNCLGNEGRAIHELMHALGIFHEQSRADRDRFVKIIWDNIIPGKWHADTGPGVTQAPRSIDHLSFALLSLSLSCSI</sequence>
<dbReference type="PANTHER" id="PTHR10127">
    <property type="entry name" value="DISCOIDIN, CUB, EGF, LAMININ , AND ZINC METALLOPROTEASE DOMAIN CONTAINING"/>
    <property type="match status" value="1"/>
</dbReference>
<dbReference type="EMBL" id="OQ968298">
    <property type="protein sequence ID" value="WNO13951.1"/>
    <property type="molecule type" value="Genomic_RNA"/>
</dbReference>
<dbReference type="PROSITE" id="PS51864">
    <property type="entry name" value="ASTACIN"/>
    <property type="match status" value="1"/>
</dbReference>
<dbReference type="SUPFAM" id="SSF55486">
    <property type="entry name" value="Metalloproteases ('zincins'), catalytic domain"/>
    <property type="match status" value="1"/>
</dbReference>
<dbReference type="PANTHER" id="PTHR10127:SF859">
    <property type="entry name" value="METALLOENDOPEPTIDASE"/>
    <property type="match status" value="1"/>
</dbReference>
<evidence type="ECO:0000313" key="2">
    <source>
        <dbReference type="EMBL" id="WNO13951.1"/>
    </source>
</evidence>
<dbReference type="InterPro" id="IPR006026">
    <property type="entry name" value="Peptidase_Metallo"/>
</dbReference>
<dbReference type="InterPro" id="IPR024079">
    <property type="entry name" value="MetalloPept_cat_dom_sf"/>
</dbReference>
<feature type="domain" description="Peptidase M12A" evidence="1">
    <location>
        <begin position="82"/>
        <end position="258"/>
    </location>
</feature>
<reference evidence="2" key="1">
    <citation type="submission" date="2023-04" db="EMBL/GenBank/DDBJ databases">
        <title>Novel viruses in aedes, anopheles and culex mosquitoes from high pantanal, mato grosso state, Brazil 2019.</title>
        <authorList>
            <person name="Pavon J.A.R."/>
            <person name="Neves N.A.S."/>
            <person name="Pinho J.B."/>
            <person name="Patroca S."/>
            <person name="Cruz A.C.B."/>
            <person name="Medeiros D.B.A."/>
            <person name="Nunes M.R.T."/>
            <person name="Slhessarenko R.D."/>
        </authorList>
    </citation>
    <scope>NUCLEOTIDE SEQUENCE</scope>
    <source>
        <strain evidence="2">JARP30</strain>
    </source>
</reference>
<protein>
    <recommendedName>
        <fullName evidence="1">Peptidase M12A domain-containing protein</fullName>
    </recommendedName>
</protein>